<evidence type="ECO:0000313" key="3">
    <source>
        <dbReference type="EMBL" id="KZZ89402.1"/>
    </source>
</evidence>
<proteinExistence type="predicted"/>
<dbReference type="AlphaFoldDB" id="A0A167WXW3"/>
<comment type="caution">
    <text evidence="3">The sequence shown here is derived from an EMBL/GenBank/DDBJ whole genome shotgun (WGS) entry which is preliminary data.</text>
</comment>
<sequence>MKVSGLISALAAASAVTHASPIAQAKRENNFGGAAPTGVDRVDSAVQSGTATFFGLLDGGINSILDRFRPGGNTPPTIMRDGKAGTNTGTTAKMGAGRNDGTRATKGPTAVSPNQRGSKDDKTKQLPAAKSPAKGPAMPEDSSDSQDIPDAEDSSRTEQAEDDDSTQEEDQNVDQ</sequence>
<organism evidence="3 4">
    <name type="scientific">Moelleriella libera RCEF 2490</name>
    <dbReference type="NCBI Taxonomy" id="1081109"/>
    <lineage>
        <taxon>Eukaryota</taxon>
        <taxon>Fungi</taxon>
        <taxon>Dikarya</taxon>
        <taxon>Ascomycota</taxon>
        <taxon>Pezizomycotina</taxon>
        <taxon>Sordariomycetes</taxon>
        <taxon>Hypocreomycetidae</taxon>
        <taxon>Hypocreales</taxon>
        <taxon>Clavicipitaceae</taxon>
        <taxon>Moelleriella</taxon>
    </lineage>
</organism>
<accession>A0A167WXW3</accession>
<gene>
    <name evidence="3" type="ORF">AAL_07701</name>
</gene>
<feature type="signal peptide" evidence="2">
    <location>
        <begin position="1"/>
        <end position="19"/>
    </location>
</feature>
<feature type="compositionally biased region" description="Acidic residues" evidence="1">
    <location>
        <begin position="141"/>
        <end position="152"/>
    </location>
</feature>
<feature type="region of interest" description="Disordered" evidence="1">
    <location>
        <begin position="67"/>
        <end position="175"/>
    </location>
</feature>
<evidence type="ECO:0000256" key="2">
    <source>
        <dbReference type="SAM" id="SignalP"/>
    </source>
</evidence>
<feature type="compositionally biased region" description="Acidic residues" evidence="1">
    <location>
        <begin position="160"/>
        <end position="175"/>
    </location>
</feature>
<feature type="chain" id="PRO_5007894151" evidence="2">
    <location>
        <begin position="20"/>
        <end position="175"/>
    </location>
</feature>
<keyword evidence="4" id="KW-1185">Reference proteome</keyword>
<keyword evidence="2" id="KW-0732">Signal</keyword>
<evidence type="ECO:0000313" key="4">
    <source>
        <dbReference type="Proteomes" id="UP000078544"/>
    </source>
</evidence>
<evidence type="ECO:0000256" key="1">
    <source>
        <dbReference type="SAM" id="MobiDB-lite"/>
    </source>
</evidence>
<feature type="compositionally biased region" description="Low complexity" evidence="1">
    <location>
        <begin position="84"/>
        <end position="97"/>
    </location>
</feature>
<reference evidence="3 4" key="1">
    <citation type="journal article" date="2016" name="Genome Biol. Evol.">
        <title>Divergent and convergent evolution of fungal pathogenicity.</title>
        <authorList>
            <person name="Shang Y."/>
            <person name="Xiao G."/>
            <person name="Zheng P."/>
            <person name="Cen K."/>
            <person name="Zhan S."/>
            <person name="Wang C."/>
        </authorList>
    </citation>
    <scope>NUCLEOTIDE SEQUENCE [LARGE SCALE GENOMIC DNA]</scope>
    <source>
        <strain evidence="3 4">RCEF 2490</strain>
    </source>
</reference>
<protein>
    <submittedName>
        <fullName evidence="3">Uncharacterized protein</fullName>
    </submittedName>
</protein>
<name>A0A167WXW3_9HYPO</name>
<dbReference type="EMBL" id="AZGY01000025">
    <property type="protein sequence ID" value="KZZ89402.1"/>
    <property type="molecule type" value="Genomic_DNA"/>
</dbReference>
<dbReference type="Proteomes" id="UP000078544">
    <property type="component" value="Unassembled WGS sequence"/>
</dbReference>